<dbReference type="Pfam" id="PF12697">
    <property type="entry name" value="Abhydrolase_6"/>
    <property type="match status" value="1"/>
</dbReference>
<evidence type="ECO:0000313" key="10">
    <source>
        <dbReference type="Proteomes" id="UP001061958"/>
    </source>
</evidence>
<reference evidence="9" key="2">
    <citation type="submission" date="2022-01" db="EMBL/GenBank/DDBJ databases">
        <authorList>
            <person name="Hirooka S."/>
            <person name="Miyagishima S.Y."/>
        </authorList>
    </citation>
    <scope>NUCLEOTIDE SEQUENCE</scope>
    <source>
        <strain evidence="9">NBRC 102759</strain>
    </source>
</reference>
<organism evidence="9 10">
    <name type="scientific">Galdieria partita</name>
    <dbReference type="NCBI Taxonomy" id="83374"/>
    <lineage>
        <taxon>Eukaryota</taxon>
        <taxon>Rhodophyta</taxon>
        <taxon>Bangiophyceae</taxon>
        <taxon>Galdieriales</taxon>
        <taxon>Galdieriaceae</taxon>
        <taxon>Galdieria</taxon>
    </lineage>
</organism>
<sequence length="387" mass="43152">MSRPPPLKPIRSVDESDSNFSKSRLLQPVVEEENSQDNVFTSGTHILEENKQRLKELSPLSWNDFFETRAFVLPENYKGRGFRVYAVGSLTELLTDSTVSLGTCERVTSNSHSSTQAVSYKKQPLLMLFHGGGYSALSFGLLVKYMMQKLPSPESLSILAFDARGHGETDVENEHNLSAEQQVEDALGLLQSIYGKLDTELPPVVLAGHSMGGAIAVRLGASGKIPTLCGLIVIDVVEGTAMASLPHMQSVLLKRPKSFSSIERAILHTLESGQTKSKDSCRLSLPSQLKWDEVKDCYCWRTRLEESECYWKGWFENLSSLFLEVSVPKLLILAGQDRLDKPLTIAQMQGRFQLSVVRDSGHNLHEDQPEATAQIFVEFLRRHTIVD</sequence>
<keyword evidence="3 5" id="KW-0378">Hydrolase</keyword>
<dbReference type="EMBL" id="BQMJ01000052">
    <property type="protein sequence ID" value="GJQ14163.1"/>
    <property type="molecule type" value="Genomic_DNA"/>
</dbReference>
<keyword evidence="10" id="KW-1185">Reference proteome</keyword>
<dbReference type="OrthoDB" id="194865at2759"/>
<dbReference type="InterPro" id="IPR029058">
    <property type="entry name" value="AB_hydrolase_fold"/>
</dbReference>
<evidence type="ECO:0000256" key="3">
    <source>
        <dbReference type="ARBA" id="ARBA00022801"/>
    </source>
</evidence>
<feature type="active site" evidence="6">
    <location>
        <position position="235"/>
    </location>
</feature>
<comment type="catalytic activity">
    <reaction evidence="4">
        <text>[phosphatase 2A protein]-C-terminal L-leucine methyl ester + H2O = [phosphatase 2A protein]-C-terminal L-leucine + methanol + H(+)</text>
        <dbReference type="Rhea" id="RHEA:48548"/>
        <dbReference type="Rhea" id="RHEA-COMP:12134"/>
        <dbReference type="Rhea" id="RHEA-COMP:12135"/>
        <dbReference type="ChEBI" id="CHEBI:15377"/>
        <dbReference type="ChEBI" id="CHEBI:15378"/>
        <dbReference type="ChEBI" id="CHEBI:17790"/>
        <dbReference type="ChEBI" id="CHEBI:90516"/>
        <dbReference type="ChEBI" id="CHEBI:90517"/>
        <dbReference type="EC" id="3.1.1.89"/>
    </reaction>
</comment>
<dbReference type="AlphaFoldDB" id="A0A9C7Q0G5"/>
<dbReference type="InterPro" id="IPR016812">
    <property type="entry name" value="PPase_methylesterase_euk"/>
</dbReference>
<dbReference type="PANTHER" id="PTHR14189">
    <property type="entry name" value="PROTEIN PHOSPHATASE METHYLESTERASE-1 RELATED"/>
    <property type="match status" value="1"/>
</dbReference>
<comment type="function">
    <text evidence="5">Demethylates proteins that have been reversibly carboxymethylated.</text>
</comment>
<feature type="active site" evidence="6">
    <location>
        <position position="362"/>
    </location>
</feature>
<dbReference type="PRINTS" id="PR00111">
    <property type="entry name" value="ABHYDROLASE"/>
</dbReference>
<keyword evidence="2 5" id="KW-0719">Serine esterase</keyword>
<dbReference type="InterPro" id="IPR000073">
    <property type="entry name" value="AB_hydrolase_1"/>
</dbReference>
<evidence type="ECO:0000256" key="4">
    <source>
        <dbReference type="ARBA" id="ARBA00049203"/>
    </source>
</evidence>
<dbReference type="PANTHER" id="PTHR14189:SF0">
    <property type="entry name" value="PROTEIN PHOSPHATASE METHYLESTERASE 1"/>
    <property type="match status" value="1"/>
</dbReference>
<accession>A0A9C7Q0G5</accession>
<dbReference type="EC" id="3.1.1.-" evidence="5"/>
<evidence type="ECO:0000313" key="9">
    <source>
        <dbReference type="EMBL" id="GJQ14163.1"/>
    </source>
</evidence>
<evidence type="ECO:0000256" key="5">
    <source>
        <dbReference type="PIRNR" id="PIRNR022950"/>
    </source>
</evidence>
<evidence type="ECO:0000256" key="2">
    <source>
        <dbReference type="ARBA" id="ARBA00022487"/>
    </source>
</evidence>
<feature type="active site" evidence="6">
    <location>
        <position position="210"/>
    </location>
</feature>
<dbReference type="PIRSF" id="PIRSF022950">
    <property type="entry name" value="PPase_methylesterase_euk"/>
    <property type="match status" value="1"/>
</dbReference>
<feature type="domain" description="AB hydrolase-1" evidence="8">
    <location>
        <begin position="128"/>
        <end position="374"/>
    </location>
</feature>
<dbReference type="Proteomes" id="UP001061958">
    <property type="component" value="Unassembled WGS sequence"/>
</dbReference>
<reference evidence="9" key="1">
    <citation type="journal article" date="2022" name="Proc. Natl. Acad. Sci. U.S.A.">
        <title>Life cycle and functional genomics of the unicellular red alga Galdieria for elucidating algal and plant evolution and industrial use.</title>
        <authorList>
            <person name="Hirooka S."/>
            <person name="Itabashi T."/>
            <person name="Ichinose T.M."/>
            <person name="Onuma R."/>
            <person name="Fujiwara T."/>
            <person name="Yamashita S."/>
            <person name="Jong L.W."/>
            <person name="Tomita R."/>
            <person name="Iwane A.H."/>
            <person name="Miyagishima S.Y."/>
        </authorList>
    </citation>
    <scope>NUCLEOTIDE SEQUENCE</scope>
    <source>
        <strain evidence="9">NBRC 102759</strain>
    </source>
</reference>
<protein>
    <recommendedName>
        <fullName evidence="5">Protein phosphatase methylesterase 1</fullName>
        <shortName evidence="5">PME-1</shortName>
        <ecNumber evidence="5">3.1.1.-</ecNumber>
    </recommendedName>
</protein>
<comment type="caution">
    <text evidence="9">The sequence shown here is derived from an EMBL/GenBank/DDBJ whole genome shotgun (WGS) entry which is preliminary data.</text>
</comment>
<evidence type="ECO:0000256" key="7">
    <source>
        <dbReference type="SAM" id="MobiDB-lite"/>
    </source>
</evidence>
<feature type="region of interest" description="Disordered" evidence="7">
    <location>
        <begin position="1"/>
        <end position="27"/>
    </location>
</feature>
<dbReference type="GO" id="GO:0051723">
    <property type="term" value="F:protein methylesterase activity"/>
    <property type="evidence" value="ECO:0007669"/>
    <property type="project" value="UniProtKB-EC"/>
</dbReference>
<dbReference type="Gene3D" id="3.40.50.1820">
    <property type="entry name" value="alpha/beta hydrolase"/>
    <property type="match status" value="1"/>
</dbReference>
<dbReference type="SUPFAM" id="SSF53474">
    <property type="entry name" value="alpha/beta-Hydrolases"/>
    <property type="match status" value="1"/>
</dbReference>
<name>A0A9C7Q0G5_9RHOD</name>
<comment type="similarity">
    <text evidence="1 5">Belongs to the AB hydrolase superfamily.</text>
</comment>
<evidence type="ECO:0000256" key="1">
    <source>
        <dbReference type="ARBA" id="ARBA00008645"/>
    </source>
</evidence>
<gene>
    <name evidence="9" type="ORF">GpartN1_g5954.t1</name>
</gene>
<evidence type="ECO:0000259" key="8">
    <source>
        <dbReference type="Pfam" id="PF12697"/>
    </source>
</evidence>
<proteinExistence type="inferred from homology"/>
<evidence type="ECO:0000256" key="6">
    <source>
        <dbReference type="PIRSR" id="PIRSR022950-1"/>
    </source>
</evidence>